<sequence length="217" mass="23896">MSTVVVVRHGETAWTRDGRVQGWAPVPLTERGRTQARRTGDYLATAFEIDRLVSSDLLRCFETASLINDRLDPAVRFRTDPAWRERDFGLYQGLADRTIGEVLRPHLESDASRPNPAPESGPGPLIENTRGESWDDVQRRVLEAWASLVDSLEGETVAVVTHTGPITNLLAEIEGLDPADPAAVPCDVGSVHVVDVDTDSDTGPCVVRQNVLEHLRR</sequence>
<dbReference type="InterPro" id="IPR013078">
    <property type="entry name" value="His_Pase_superF_clade-1"/>
</dbReference>
<dbReference type="Pfam" id="PF00300">
    <property type="entry name" value="His_Phos_1"/>
    <property type="match status" value="1"/>
</dbReference>
<name>A0ABT2QL53_9EURY</name>
<dbReference type="CDD" id="cd07067">
    <property type="entry name" value="HP_PGM_like"/>
    <property type="match status" value="1"/>
</dbReference>
<dbReference type="RefSeq" id="WP_338009307.1">
    <property type="nucleotide sequence ID" value="NZ_JAOPKB010000022.1"/>
</dbReference>
<dbReference type="SMART" id="SM00855">
    <property type="entry name" value="PGAM"/>
    <property type="match status" value="1"/>
</dbReference>
<dbReference type="Gene3D" id="3.40.50.1240">
    <property type="entry name" value="Phosphoglycerate mutase-like"/>
    <property type="match status" value="1"/>
</dbReference>
<feature type="region of interest" description="Disordered" evidence="1">
    <location>
        <begin position="108"/>
        <end position="131"/>
    </location>
</feature>
<dbReference type="SUPFAM" id="SSF53254">
    <property type="entry name" value="Phosphoglycerate mutase-like"/>
    <property type="match status" value="1"/>
</dbReference>
<dbReference type="InterPro" id="IPR029033">
    <property type="entry name" value="His_PPase_superfam"/>
</dbReference>
<dbReference type="Proteomes" id="UP001320972">
    <property type="component" value="Unassembled WGS sequence"/>
</dbReference>
<organism evidence="2 3">
    <name type="scientific">Natronoglomus mannanivorans</name>
    <dbReference type="NCBI Taxonomy" id="2979990"/>
    <lineage>
        <taxon>Archaea</taxon>
        <taxon>Methanobacteriati</taxon>
        <taxon>Methanobacteriota</taxon>
        <taxon>Stenosarchaea group</taxon>
        <taxon>Halobacteria</taxon>
        <taxon>Halobacteriales</taxon>
        <taxon>Natrialbaceae</taxon>
        <taxon>Natronoglomus</taxon>
    </lineage>
</organism>
<protein>
    <submittedName>
        <fullName evidence="2">Histidine phosphatase family protein</fullName>
    </submittedName>
</protein>
<evidence type="ECO:0000313" key="3">
    <source>
        <dbReference type="Proteomes" id="UP001320972"/>
    </source>
</evidence>
<dbReference type="PANTHER" id="PTHR48100:SF1">
    <property type="entry name" value="HISTIDINE PHOSPHATASE FAMILY PROTEIN-RELATED"/>
    <property type="match status" value="1"/>
</dbReference>
<dbReference type="InterPro" id="IPR050275">
    <property type="entry name" value="PGM_Phosphatase"/>
</dbReference>
<evidence type="ECO:0000256" key="1">
    <source>
        <dbReference type="SAM" id="MobiDB-lite"/>
    </source>
</evidence>
<accession>A0ABT2QL53</accession>
<evidence type="ECO:0000313" key="2">
    <source>
        <dbReference type="EMBL" id="MCU4975654.1"/>
    </source>
</evidence>
<keyword evidence="3" id="KW-1185">Reference proteome</keyword>
<gene>
    <name evidence="2" type="ORF">OB955_23490</name>
</gene>
<reference evidence="2 3" key="1">
    <citation type="submission" date="2022-09" db="EMBL/GenBank/DDBJ databases">
        <title>Enrichment on poylsaccharides allowed isolation of novel metabolic and taxonomic groups of Haloarchaea.</title>
        <authorList>
            <person name="Sorokin D.Y."/>
            <person name="Elcheninov A.G."/>
            <person name="Khizhniak T.V."/>
            <person name="Kolganova T.V."/>
            <person name="Kublanov I.V."/>
        </authorList>
    </citation>
    <scope>NUCLEOTIDE SEQUENCE [LARGE SCALE GENOMIC DNA]</scope>
    <source>
        <strain evidence="2 3">AArc-m2/3/4</strain>
    </source>
</reference>
<dbReference type="EMBL" id="JAOPKB010000022">
    <property type="protein sequence ID" value="MCU4975654.1"/>
    <property type="molecule type" value="Genomic_DNA"/>
</dbReference>
<proteinExistence type="predicted"/>
<comment type="caution">
    <text evidence="2">The sequence shown here is derived from an EMBL/GenBank/DDBJ whole genome shotgun (WGS) entry which is preliminary data.</text>
</comment>
<dbReference type="PANTHER" id="PTHR48100">
    <property type="entry name" value="BROAD-SPECIFICITY PHOSPHATASE YOR283W-RELATED"/>
    <property type="match status" value="1"/>
</dbReference>